<dbReference type="Pfam" id="PF03080">
    <property type="entry name" value="Neprosin"/>
    <property type="match status" value="1"/>
</dbReference>
<feature type="transmembrane region" description="Helical" evidence="1">
    <location>
        <begin position="12"/>
        <end position="28"/>
    </location>
</feature>
<keyword evidence="1" id="KW-0812">Transmembrane</keyword>
<dbReference type="STRING" id="4232.A0A251T989"/>
<dbReference type="InterPro" id="IPR025521">
    <property type="entry name" value="Neprosin_propep"/>
</dbReference>
<protein>
    <recommendedName>
        <fullName evidence="2">Neprosin PEP catalytic domain-containing protein</fullName>
    </recommendedName>
</protein>
<evidence type="ECO:0000313" key="4">
    <source>
        <dbReference type="Proteomes" id="UP000215914"/>
    </source>
</evidence>
<dbReference type="PROSITE" id="PS52045">
    <property type="entry name" value="NEPROSIN_PEP_CD"/>
    <property type="match status" value="1"/>
</dbReference>
<keyword evidence="4" id="KW-1185">Reference proteome</keyword>
<reference evidence="4" key="1">
    <citation type="journal article" date="2017" name="Nature">
        <title>The sunflower genome provides insights into oil metabolism, flowering and Asterid evolution.</title>
        <authorList>
            <person name="Badouin H."/>
            <person name="Gouzy J."/>
            <person name="Grassa C.J."/>
            <person name="Murat F."/>
            <person name="Staton S.E."/>
            <person name="Cottret L."/>
            <person name="Lelandais-Briere C."/>
            <person name="Owens G.L."/>
            <person name="Carrere S."/>
            <person name="Mayjonade B."/>
            <person name="Legrand L."/>
            <person name="Gill N."/>
            <person name="Kane N.C."/>
            <person name="Bowers J.E."/>
            <person name="Hubner S."/>
            <person name="Bellec A."/>
            <person name="Berard A."/>
            <person name="Berges H."/>
            <person name="Blanchet N."/>
            <person name="Boniface M.C."/>
            <person name="Brunel D."/>
            <person name="Catrice O."/>
            <person name="Chaidir N."/>
            <person name="Claudel C."/>
            <person name="Donnadieu C."/>
            <person name="Faraut T."/>
            <person name="Fievet G."/>
            <person name="Helmstetter N."/>
            <person name="King M."/>
            <person name="Knapp S.J."/>
            <person name="Lai Z."/>
            <person name="Le Paslier M.C."/>
            <person name="Lippi Y."/>
            <person name="Lorenzon L."/>
            <person name="Mandel J.R."/>
            <person name="Marage G."/>
            <person name="Marchand G."/>
            <person name="Marquand E."/>
            <person name="Bret-Mestries E."/>
            <person name="Morien E."/>
            <person name="Nambeesan S."/>
            <person name="Nguyen T."/>
            <person name="Pegot-Espagnet P."/>
            <person name="Pouilly N."/>
            <person name="Raftis F."/>
            <person name="Sallet E."/>
            <person name="Schiex T."/>
            <person name="Thomas J."/>
            <person name="Vandecasteele C."/>
            <person name="Vares D."/>
            <person name="Vear F."/>
            <person name="Vautrin S."/>
            <person name="Crespi M."/>
            <person name="Mangin B."/>
            <person name="Burke J.M."/>
            <person name="Salse J."/>
            <person name="Munos S."/>
            <person name="Vincourt P."/>
            <person name="Rieseberg L.H."/>
            <person name="Langlade N.B."/>
        </authorList>
    </citation>
    <scope>NUCLEOTIDE SEQUENCE [LARGE SCALE GENOMIC DNA]</scope>
    <source>
        <strain evidence="4">cv. SF193</strain>
    </source>
</reference>
<evidence type="ECO:0000259" key="2">
    <source>
        <dbReference type="PROSITE" id="PS52045"/>
    </source>
</evidence>
<evidence type="ECO:0000313" key="3">
    <source>
        <dbReference type="EMBL" id="OTG07717.1"/>
    </source>
</evidence>
<dbReference type="InParanoid" id="A0A251T989"/>
<feature type="domain" description="Neprosin PEP catalytic" evidence="2">
    <location>
        <begin position="147"/>
        <end position="402"/>
    </location>
</feature>
<name>A0A251T989_HELAN</name>
<dbReference type="PANTHER" id="PTHR31589:SF223">
    <property type="entry name" value="PROTEIN, PUTATIVE (DUF239)-RELATED"/>
    <property type="match status" value="1"/>
</dbReference>
<dbReference type="Pfam" id="PF14365">
    <property type="entry name" value="Neprosin_AP"/>
    <property type="match status" value="1"/>
</dbReference>
<dbReference type="InterPro" id="IPR053168">
    <property type="entry name" value="Glutamic_endopeptidase"/>
</dbReference>
<keyword evidence="1" id="KW-0472">Membrane</keyword>
<proteinExistence type="predicted"/>
<dbReference type="InterPro" id="IPR004314">
    <property type="entry name" value="Neprosin"/>
</dbReference>
<evidence type="ECO:0000256" key="1">
    <source>
        <dbReference type="SAM" id="Phobius"/>
    </source>
</evidence>
<dbReference type="Gene3D" id="3.90.1320.10">
    <property type="entry name" value="Outer-capsid protein sigma 3, large lobe"/>
    <property type="match status" value="1"/>
</dbReference>
<dbReference type="PANTHER" id="PTHR31589">
    <property type="entry name" value="PROTEIN, PUTATIVE (DUF239)-RELATED-RELATED"/>
    <property type="match status" value="1"/>
</dbReference>
<accession>A0A251T989</accession>
<dbReference type="Proteomes" id="UP000215914">
    <property type="component" value="Chromosome 11"/>
</dbReference>
<organism evidence="3 4">
    <name type="scientific">Helianthus annuus</name>
    <name type="common">Common sunflower</name>
    <dbReference type="NCBI Taxonomy" id="4232"/>
    <lineage>
        <taxon>Eukaryota</taxon>
        <taxon>Viridiplantae</taxon>
        <taxon>Streptophyta</taxon>
        <taxon>Embryophyta</taxon>
        <taxon>Tracheophyta</taxon>
        <taxon>Spermatophyta</taxon>
        <taxon>Magnoliopsida</taxon>
        <taxon>eudicotyledons</taxon>
        <taxon>Gunneridae</taxon>
        <taxon>Pentapetalae</taxon>
        <taxon>asterids</taxon>
        <taxon>campanulids</taxon>
        <taxon>Asterales</taxon>
        <taxon>Asteraceae</taxon>
        <taxon>Asteroideae</taxon>
        <taxon>Heliantheae alliance</taxon>
        <taxon>Heliantheae</taxon>
        <taxon>Helianthus</taxon>
    </lineage>
</organism>
<keyword evidence="1" id="KW-1133">Transmembrane helix</keyword>
<dbReference type="OMA" id="HADINVW"/>
<sequence>MQFSCCHDTHSIVSFVVLVSLLFTPIISSKDFREKNGTSIAGNKSKNMKLINAQLRKINKPFVKSIKSPDDDIIDCVLFHLQPAFDLPELREKISLIQVPELPKTHAKAGTNSEIKQLWHSKGESCPNGTIPIKRTTASDISIFKSAKKYSRKNLVSANYEHATGYVQGEFHGANAELNVWKPYISSNDFSRSQIWVLSYVGANLANSVEAGWEVYKDSRPRLFIFWTADGYQSGCYNLVCSGFVQTTQKFSLGSAIDPVSTYNGVQCHVAFMIWKDPKSGDWWLKVGTEVIGYWPKSLFTSLQGNATTIEYGGEVYSHDLADNHTTTQMGSGHFPDEDFKKAAFIRKLAVIDQHNELKPVSNLNLFAPRPNCYDVRKGRGNPDIWGDYIFFGGPGYNPNCL</sequence>
<dbReference type="AlphaFoldDB" id="A0A251T989"/>
<dbReference type="EMBL" id="CM007900">
    <property type="protein sequence ID" value="OTG07717.1"/>
    <property type="molecule type" value="Genomic_DNA"/>
</dbReference>
<gene>
    <name evidence="3" type="ORF">HannXRQ_Chr11g0333611</name>
</gene>